<evidence type="ECO:0000313" key="2">
    <source>
        <dbReference type="Proteomes" id="UP000276133"/>
    </source>
</evidence>
<evidence type="ECO:0000313" key="1">
    <source>
        <dbReference type="EMBL" id="RNA37441.1"/>
    </source>
</evidence>
<comment type="caution">
    <text evidence="1">The sequence shown here is derived from an EMBL/GenBank/DDBJ whole genome shotgun (WGS) entry which is preliminary data.</text>
</comment>
<gene>
    <name evidence="1" type="ORF">BpHYR1_028187</name>
</gene>
<dbReference type="AlphaFoldDB" id="A0A3M7SNL9"/>
<dbReference type="EMBL" id="REGN01001043">
    <property type="protein sequence ID" value="RNA37441.1"/>
    <property type="molecule type" value="Genomic_DNA"/>
</dbReference>
<dbReference type="Proteomes" id="UP000276133">
    <property type="component" value="Unassembled WGS sequence"/>
</dbReference>
<accession>A0A3M7SNL9</accession>
<protein>
    <submittedName>
        <fullName evidence="1">Uncharacterized protein</fullName>
    </submittedName>
</protein>
<name>A0A3M7SNL9_BRAPC</name>
<sequence length="119" mass="13707">MATSQYGFCQFLRGVVLDNTRPGRSGFSPIRSGLELIQRDYVVMFIGDGIVMSAVWNGMDYGMDLWNCMEWNGMLALIWQGTQNRYLQEYSAVSFMCKSQTFKIQFKIFNTCYCLSSKI</sequence>
<proteinExistence type="predicted"/>
<reference evidence="1 2" key="1">
    <citation type="journal article" date="2018" name="Sci. Rep.">
        <title>Genomic signatures of local adaptation to the degree of environmental predictability in rotifers.</title>
        <authorList>
            <person name="Franch-Gras L."/>
            <person name="Hahn C."/>
            <person name="Garcia-Roger E.M."/>
            <person name="Carmona M.J."/>
            <person name="Serra M."/>
            <person name="Gomez A."/>
        </authorList>
    </citation>
    <scope>NUCLEOTIDE SEQUENCE [LARGE SCALE GENOMIC DNA]</scope>
    <source>
        <strain evidence="1">HYR1</strain>
    </source>
</reference>
<keyword evidence="2" id="KW-1185">Reference proteome</keyword>
<organism evidence="1 2">
    <name type="scientific">Brachionus plicatilis</name>
    <name type="common">Marine rotifer</name>
    <name type="synonym">Brachionus muelleri</name>
    <dbReference type="NCBI Taxonomy" id="10195"/>
    <lineage>
        <taxon>Eukaryota</taxon>
        <taxon>Metazoa</taxon>
        <taxon>Spiralia</taxon>
        <taxon>Gnathifera</taxon>
        <taxon>Rotifera</taxon>
        <taxon>Eurotatoria</taxon>
        <taxon>Monogononta</taxon>
        <taxon>Pseudotrocha</taxon>
        <taxon>Ploima</taxon>
        <taxon>Brachionidae</taxon>
        <taxon>Brachionus</taxon>
    </lineage>
</organism>